<evidence type="ECO:0000256" key="16">
    <source>
        <dbReference type="ARBA" id="ARBA00049209"/>
    </source>
</evidence>
<keyword evidence="8 17" id="KW-0521">NADP</keyword>
<comment type="similarity">
    <text evidence="3 19">In the N-terminal section; belongs to the NnrE/AIBP family.</text>
</comment>
<evidence type="ECO:0000259" key="21">
    <source>
        <dbReference type="PROSITE" id="PS51385"/>
    </source>
</evidence>
<dbReference type="InterPro" id="IPR029056">
    <property type="entry name" value="Ribokinase-like"/>
</dbReference>
<feature type="binding site" evidence="17">
    <location>
        <position position="443"/>
    </location>
    <ligand>
        <name>(6S)-NADPHX</name>
        <dbReference type="ChEBI" id="CHEBI:64076"/>
    </ligand>
</feature>
<dbReference type="SUPFAM" id="SSF53613">
    <property type="entry name" value="Ribokinase-like"/>
    <property type="match status" value="1"/>
</dbReference>
<keyword evidence="5 18" id="KW-0479">Metal-binding</keyword>
<feature type="binding site" evidence="17">
    <location>
        <position position="329"/>
    </location>
    <ligand>
        <name>(6S)-NADPHX</name>
        <dbReference type="ChEBI" id="CHEBI:64076"/>
    </ligand>
</feature>
<dbReference type="InterPro" id="IPR004443">
    <property type="entry name" value="YjeF_N_dom"/>
</dbReference>
<evidence type="ECO:0000256" key="5">
    <source>
        <dbReference type="ARBA" id="ARBA00022723"/>
    </source>
</evidence>
<keyword evidence="12 17" id="KW-0456">Lyase</keyword>
<keyword evidence="23" id="KW-1185">Reference proteome</keyword>
<evidence type="ECO:0000256" key="10">
    <source>
        <dbReference type="ARBA" id="ARBA00023027"/>
    </source>
</evidence>
<evidence type="ECO:0000256" key="15">
    <source>
        <dbReference type="ARBA" id="ARBA00048238"/>
    </source>
</evidence>
<comment type="catalytic activity">
    <reaction evidence="2 18 19">
        <text>(6R)-NADPHX = (6S)-NADPHX</text>
        <dbReference type="Rhea" id="RHEA:32227"/>
        <dbReference type="ChEBI" id="CHEBI:64076"/>
        <dbReference type="ChEBI" id="CHEBI:64077"/>
        <dbReference type="EC" id="5.1.99.6"/>
    </reaction>
</comment>
<dbReference type="NCBIfam" id="TIGR00197">
    <property type="entry name" value="yjeF_nterm"/>
    <property type="match status" value="1"/>
</dbReference>
<dbReference type="InterPro" id="IPR030677">
    <property type="entry name" value="Nnr"/>
</dbReference>
<dbReference type="Pfam" id="PF01256">
    <property type="entry name" value="Carb_kinase"/>
    <property type="match status" value="1"/>
</dbReference>
<evidence type="ECO:0000259" key="20">
    <source>
        <dbReference type="PROSITE" id="PS51383"/>
    </source>
</evidence>
<evidence type="ECO:0000256" key="6">
    <source>
        <dbReference type="ARBA" id="ARBA00022741"/>
    </source>
</evidence>
<dbReference type="RefSeq" id="WP_309652932.1">
    <property type="nucleotide sequence ID" value="NZ_JARWAK010000009.1"/>
</dbReference>
<comment type="similarity">
    <text evidence="4 19">In the C-terminal section; belongs to the NnrD/CARKD family.</text>
</comment>
<feature type="binding site" evidence="17">
    <location>
        <position position="377"/>
    </location>
    <ligand>
        <name>(6S)-NADPHX</name>
        <dbReference type="ChEBI" id="CHEBI:64076"/>
    </ligand>
</feature>
<dbReference type="PROSITE" id="PS51383">
    <property type="entry name" value="YJEF_C_3"/>
    <property type="match status" value="1"/>
</dbReference>
<reference evidence="22 23" key="1">
    <citation type="submission" date="2023-04" db="EMBL/GenBank/DDBJ databases">
        <title>A long-awaited taxogenomic arrangement of the family Halomonadaceae.</title>
        <authorList>
            <person name="De La Haba R."/>
            <person name="Chuvochina M."/>
            <person name="Wittouck S."/>
            <person name="Arahal D.R."/>
            <person name="Sanchez-Porro C."/>
            <person name="Hugenholtz P."/>
            <person name="Ventosa A."/>
        </authorList>
    </citation>
    <scope>NUCLEOTIDE SEQUENCE [LARGE SCALE GENOMIC DNA]</scope>
    <source>
        <strain evidence="22 23">DSM 23530</strain>
    </source>
</reference>
<evidence type="ECO:0000256" key="18">
    <source>
        <dbReference type="HAMAP-Rule" id="MF_01966"/>
    </source>
</evidence>
<evidence type="ECO:0000256" key="12">
    <source>
        <dbReference type="ARBA" id="ARBA00023239"/>
    </source>
</evidence>
<comment type="function">
    <text evidence="18">Catalyzes the epimerization of the S- and R-forms of NAD(P)HX, a damaged form of NAD(P)H that is a result of enzymatic or heat-dependent hydration. This is a prerequisite for the S-specific NAD(P)H-hydrate dehydratase to allow the repair of both epimers of NAD(P)HX.</text>
</comment>
<evidence type="ECO:0000256" key="11">
    <source>
        <dbReference type="ARBA" id="ARBA00023235"/>
    </source>
</evidence>
<keyword evidence="13" id="KW-0511">Multifunctional enzyme</keyword>
<dbReference type="HAMAP" id="MF_01965">
    <property type="entry name" value="NADHX_dehydratase"/>
    <property type="match status" value="1"/>
</dbReference>
<dbReference type="EMBL" id="JARWAK010000009">
    <property type="protein sequence ID" value="MDR5867336.1"/>
    <property type="molecule type" value="Genomic_DNA"/>
</dbReference>
<evidence type="ECO:0000256" key="13">
    <source>
        <dbReference type="ARBA" id="ARBA00023268"/>
    </source>
</evidence>
<evidence type="ECO:0000256" key="3">
    <source>
        <dbReference type="ARBA" id="ARBA00006001"/>
    </source>
</evidence>
<evidence type="ECO:0000256" key="19">
    <source>
        <dbReference type="PIRNR" id="PIRNR017184"/>
    </source>
</evidence>
<evidence type="ECO:0000256" key="1">
    <source>
        <dbReference type="ARBA" id="ARBA00000013"/>
    </source>
</evidence>
<comment type="catalytic activity">
    <reaction evidence="15 17 19">
        <text>(6S)-NADHX + ADP = AMP + phosphate + NADH + H(+)</text>
        <dbReference type="Rhea" id="RHEA:32223"/>
        <dbReference type="ChEBI" id="CHEBI:15378"/>
        <dbReference type="ChEBI" id="CHEBI:43474"/>
        <dbReference type="ChEBI" id="CHEBI:57945"/>
        <dbReference type="ChEBI" id="CHEBI:64074"/>
        <dbReference type="ChEBI" id="CHEBI:456215"/>
        <dbReference type="ChEBI" id="CHEBI:456216"/>
        <dbReference type="EC" id="4.2.1.136"/>
    </reaction>
</comment>
<comment type="cofactor">
    <cofactor evidence="18 19">
        <name>K(+)</name>
        <dbReference type="ChEBI" id="CHEBI:29103"/>
    </cofactor>
    <text evidence="18 19">Binds 1 potassium ion per subunit.</text>
</comment>
<evidence type="ECO:0000256" key="4">
    <source>
        <dbReference type="ARBA" id="ARBA00009524"/>
    </source>
</evidence>
<keyword evidence="6 17" id="KW-0547">Nucleotide-binding</keyword>
<dbReference type="EC" id="4.2.1.136" evidence="19"/>
<dbReference type="PANTHER" id="PTHR12592">
    <property type="entry name" value="ATP-DEPENDENT (S)-NAD(P)H-HYDRATE DEHYDRATASE FAMILY MEMBER"/>
    <property type="match status" value="1"/>
</dbReference>
<feature type="binding site" evidence="17">
    <location>
        <position position="442"/>
    </location>
    <ligand>
        <name>AMP</name>
        <dbReference type="ChEBI" id="CHEBI:456215"/>
    </ligand>
</feature>
<dbReference type="EC" id="5.1.99.6" evidence="19"/>
<feature type="binding site" evidence="18">
    <location>
        <position position="166"/>
    </location>
    <ligand>
        <name>(6S)-NADPHX</name>
        <dbReference type="ChEBI" id="CHEBI:64076"/>
    </ligand>
</feature>
<dbReference type="PROSITE" id="PS51385">
    <property type="entry name" value="YJEF_N"/>
    <property type="match status" value="1"/>
</dbReference>
<keyword evidence="10 17" id="KW-0520">NAD</keyword>
<comment type="function">
    <text evidence="14 19">Bifunctional enzyme that catalyzes the epimerization of the S- and R-forms of NAD(P)HX and the dehydration of the S-form of NAD(P)HX at the expense of ADP, which is converted to AMP. This allows the repair of both epimers of NAD(P)HX, a damaged form of NAD(P)H that is a result of enzymatic or heat-dependent hydration.</text>
</comment>
<comment type="similarity">
    <text evidence="18">Belongs to the NnrE/AIBP family.</text>
</comment>
<name>A0ABU1G341_9GAMM</name>
<comment type="similarity">
    <text evidence="17">Belongs to the NnrD/CARKD family.</text>
</comment>
<dbReference type="InterPro" id="IPR036652">
    <property type="entry name" value="YjeF_N_dom_sf"/>
</dbReference>
<evidence type="ECO:0000256" key="14">
    <source>
        <dbReference type="ARBA" id="ARBA00025153"/>
    </source>
</evidence>
<accession>A0ABU1G341</accession>
<feature type="binding site" evidence="18">
    <location>
        <begin position="69"/>
        <end position="73"/>
    </location>
    <ligand>
        <name>(6S)-NADPHX</name>
        <dbReference type="ChEBI" id="CHEBI:64076"/>
    </ligand>
</feature>
<comment type="subunit">
    <text evidence="17">Homotetramer.</text>
</comment>
<dbReference type="Pfam" id="PF03853">
    <property type="entry name" value="YjeF_N"/>
    <property type="match status" value="1"/>
</dbReference>
<comment type="function">
    <text evidence="17">Catalyzes the dehydration of the S-form of NAD(P)HX at the expense of ADP, which is converted to AMP. Together with NAD(P)HX epimerase, which catalyzes the epimerization of the S- and R-forms, the enzyme allows the repair of both epimers of NAD(P)HX, a damaged form of NAD(P)H that is a result of enzymatic or heat-dependent hydration.</text>
</comment>
<dbReference type="SUPFAM" id="SSF64153">
    <property type="entry name" value="YjeF N-terminal domain-like"/>
    <property type="match status" value="1"/>
</dbReference>
<evidence type="ECO:0000256" key="8">
    <source>
        <dbReference type="ARBA" id="ARBA00022857"/>
    </source>
</evidence>
<comment type="catalytic activity">
    <reaction evidence="1 18 19">
        <text>(6R)-NADHX = (6S)-NADHX</text>
        <dbReference type="Rhea" id="RHEA:32215"/>
        <dbReference type="ChEBI" id="CHEBI:64074"/>
        <dbReference type="ChEBI" id="CHEBI:64075"/>
        <dbReference type="EC" id="5.1.99.6"/>
    </reaction>
</comment>
<keyword evidence="11 18" id="KW-0413">Isomerase</keyword>
<evidence type="ECO:0000313" key="22">
    <source>
        <dbReference type="EMBL" id="MDR5867336.1"/>
    </source>
</evidence>
<keyword evidence="9 18" id="KW-0630">Potassium</keyword>
<dbReference type="CDD" id="cd01171">
    <property type="entry name" value="YXKO-related"/>
    <property type="match status" value="1"/>
</dbReference>
<keyword evidence="7 17" id="KW-0067">ATP-binding</keyword>
<gene>
    <name evidence="17" type="primary">nnrD</name>
    <name evidence="18" type="synonym">nnrE</name>
    <name evidence="22" type="ORF">QC818_11105</name>
</gene>
<dbReference type="PANTHER" id="PTHR12592:SF0">
    <property type="entry name" value="ATP-DEPENDENT (S)-NAD(P)H-HYDRATE DEHYDRATASE"/>
    <property type="match status" value="1"/>
</dbReference>
<dbReference type="NCBIfam" id="TIGR00196">
    <property type="entry name" value="yjeF_cterm"/>
    <property type="match status" value="1"/>
</dbReference>
<evidence type="ECO:0000256" key="17">
    <source>
        <dbReference type="HAMAP-Rule" id="MF_01965"/>
    </source>
</evidence>
<evidence type="ECO:0000256" key="7">
    <source>
        <dbReference type="ARBA" id="ARBA00022840"/>
    </source>
</evidence>
<evidence type="ECO:0000256" key="9">
    <source>
        <dbReference type="ARBA" id="ARBA00022958"/>
    </source>
</evidence>
<comment type="cofactor">
    <cofactor evidence="17">
        <name>Mg(2+)</name>
        <dbReference type="ChEBI" id="CHEBI:18420"/>
    </cofactor>
</comment>
<protein>
    <recommendedName>
        <fullName evidence="19">Bifunctional NAD(P)H-hydrate repair enzyme</fullName>
    </recommendedName>
    <alternativeName>
        <fullName evidence="19">Nicotinamide nucleotide repair protein</fullName>
    </alternativeName>
    <domain>
        <recommendedName>
            <fullName evidence="19">ADP-dependent (S)-NAD(P)H-hydrate dehydratase</fullName>
            <ecNumber evidence="19">4.2.1.136</ecNumber>
        </recommendedName>
        <alternativeName>
            <fullName evidence="19">ADP-dependent NAD(P)HX dehydratase</fullName>
        </alternativeName>
    </domain>
    <domain>
        <recommendedName>
            <fullName evidence="19">NAD(P)H-hydrate epimerase</fullName>
            <ecNumber evidence="19">5.1.99.6</ecNumber>
        </recommendedName>
    </domain>
</protein>
<feature type="binding site" evidence="17">
    <location>
        <begin position="414"/>
        <end position="418"/>
    </location>
    <ligand>
        <name>AMP</name>
        <dbReference type="ChEBI" id="CHEBI:456215"/>
    </ligand>
</feature>
<feature type="domain" description="YjeF C-terminal" evidence="20">
    <location>
        <begin position="233"/>
        <end position="502"/>
    </location>
</feature>
<feature type="binding site" evidence="17">
    <location>
        <position position="268"/>
    </location>
    <ligand>
        <name>(6S)-NADPHX</name>
        <dbReference type="ChEBI" id="CHEBI:64076"/>
    </ligand>
</feature>
<dbReference type="InterPro" id="IPR000631">
    <property type="entry name" value="CARKD"/>
</dbReference>
<dbReference type="Gene3D" id="3.40.50.10260">
    <property type="entry name" value="YjeF N-terminal domain"/>
    <property type="match status" value="1"/>
</dbReference>
<feature type="binding site" evidence="18">
    <location>
        <begin position="137"/>
        <end position="143"/>
    </location>
    <ligand>
        <name>(6S)-NADPHX</name>
        <dbReference type="ChEBI" id="CHEBI:64076"/>
    </ligand>
</feature>
<sequence length="512" mass="51386">MAGSSQSTRVAPGRALYRADQVRELDRRTIAAGIEGFALMQRAAASAWRELRRAWPEARRLSVLCGAGNNGGDGHVLAALAAAEGLEVQRVALKPVEALSGDARRAADMATAAGVELVPWRSGLALTGEVLVDALLGTGLSGDVRGDFREAIAAINACGRPVLAIDIPSGVHADTGAELGVAVRAARTVTFIGDKLGLHTGRAPALTGPVVFRDLDAPEAATAGVAPAAELLHRSMIAAALPPRPRDAHKGDAGHALVLGGAPGFGGAALLAAEHCARLGAGKVSLATAPEHVTASLVRRPEVMVHGVRGAADLGELPAQADVLVVGPGLGQGSWGQAMLQAALEAGRPLVIDADGLNLLAARFAGERRDDWLLTPHPGEAGRLLGIGAAEVEADRPAAAAELRRRYGGVVVLKGAGSLVAGPSGLAVCPYGNPGMASGGMGDALSGILGALRAQGLAPEAAARVGVLVHALAADGAAAAAGERGLLAGDLASCARILVNPTMGEDDAAATR</sequence>
<organism evidence="22 23">
    <name type="scientific">Halomonas koreensis</name>
    <dbReference type="NCBI Taxonomy" id="245385"/>
    <lineage>
        <taxon>Bacteria</taxon>
        <taxon>Pseudomonadati</taxon>
        <taxon>Pseudomonadota</taxon>
        <taxon>Gammaproteobacteria</taxon>
        <taxon>Oceanospirillales</taxon>
        <taxon>Halomonadaceae</taxon>
        <taxon>Halomonas</taxon>
    </lineage>
</organism>
<dbReference type="Gene3D" id="3.40.1190.20">
    <property type="match status" value="1"/>
</dbReference>
<comment type="caution">
    <text evidence="18">Lacks conserved residue(s) required for the propagation of feature annotation.</text>
</comment>
<evidence type="ECO:0000256" key="2">
    <source>
        <dbReference type="ARBA" id="ARBA00000909"/>
    </source>
</evidence>
<feature type="binding site" evidence="18">
    <location>
        <position position="169"/>
    </location>
    <ligand>
        <name>K(+)</name>
        <dbReference type="ChEBI" id="CHEBI:29103"/>
    </ligand>
</feature>
<comment type="catalytic activity">
    <reaction evidence="16 17 19">
        <text>(6S)-NADPHX + ADP = AMP + phosphate + NADPH + H(+)</text>
        <dbReference type="Rhea" id="RHEA:32235"/>
        <dbReference type="ChEBI" id="CHEBI:15378"/>
        <dbReference type="ChEBI" id="CHEBI:43474"/>
        <dbReference type="ChEBI" id="CHEBI:57783"/>
        <dbReference type="ChEBI" id="CHEBI:64076"/>
        <dbReference type="ChEBI" id="CHEBI:456215"/>
        <dbReference type="ChEBI" id="CHEBI:456216"/>
        <dbReference type="EC" id="4.2.1.136"/>
    </reaction>
</comment>
<feature type="binding site" evidence="18">
    <location>
        <position position="70"/>
    </location>
    <ligand>
        <name>K(+)</name>
        <dbReference type="ChEBI" id="CHEBI:29103"/>
    </ligand>
</feature>
<dbReference type="HAMAP" id="MF_01966">
    <property type="entry name" value="NADHX_epimerase"/>
    <property type="match status" value="1"/>
</dbReference>
<dbReference type="Proteomes" id="UP001264519">
    <property type="component" value="Unassembled WGS sequence"/>
</dbReference>
<feature type="binding site" evidence="18">
    <location>
        <position position="133"/>
    </location>
    <ligand>
        <name>K(+)</name>
        <dbReference type="ChEBI" id="CHEBI:29103"/>
    </ligand>
</feature>
<comment type="caution">
    <text evidence="22">The sequence shown here is derived from an EMBL/GenBank/DDBJ whole genome shotgun (WGS) entry which is preliminary data.</text>
</comment>
<proteinExistence type="inferred from homology"/>
<evidence type="ECO:0000313" key="23">
    <source>
        <dbReference type="Proteomes" id="UP001264519"/>
    </source>
</evidence>
<feature type="domain" description="YjeF N-terminal" evidence="21">
    <location>
        <begin position="22"/>
        <end position="223"/>
    </location>
</feature>
<dbReference type="PIRSF" id="PIRSF017184">
    <property type="entry name" value="Nnr"/>
    <property type="match status" value="1"/>
</dbReference>